<keyword evidence="1" id="KW-0732">Signal</keyword>
<evidence type="ECO:0000313" key="3">
    <source>
        <dbReference type="Proteomes" id="UP000647416"/>
    </source>
</evidence>
<dbReference type="AlphaFoldDB" id="A0A926IT52"/>
<protein>
    <submittedName>
        <fullName evidence="2">Uncharacterized protein</fullName>
    </submittedName>
</protein>
<dbReference type="Proteomes" id="UP000647416">
    <property type="component" value="Unassembled WGS sequence"/>
</dbReference>
<sequence>MTIKKKIFTAVCSALAVQTAFAVCFAEIEFRPENGGYSLVGTNEACDGNYLSVIVEHSDGTATVTDHASYAVIDRNGNFNYRFALKPDAVSADYTVKVSAPNKGIIFTTPFSHADENKKAEIIKYLNGEKMPADALSEAVKYSMVSYPENRRDTFPPSWTEDYKKLVYSQIAEHGFTDANYALKINQIYAVTELAFANGENISEIITRNIDYLGFKDFSDYYRRYTENTSGINALILKNEFKNILDTQRVFKEVTVLNEINKASSPSAIVTVIDNNSGLFDKSVTDLDGNSKISLAGKILDAREKGTILTKM</sequence>
<evidence type="ECO:0000256" key="1">
    <source>
        <dbReference type="SAM" id="SignalP"/>
    </source>
</evidence>
<organism evidence="2 3">
    <name type="scientific">Qingrenia yutianensis</name>
    <dbReference type="NCBI Taxonomy" id="2763676"/>
    <lineage>
        <taxon>Bacteria</taxon>
        <taxon>Bacillati</taxon>
        <taxon>Bacillota</taxon>
        <taxon>Clostridia</taxon>
        <taxon>Eubacteriales</taxon>
        <taxon>Oscillospiraceae</taxon>
        <taxon>Qingrenia</taxon>
    </lineage>
</organism>
<comment type="caution">
    <text evidence="2">The sequence shown here is derived from an EMBL/GenBank/DDBJ whole genome shotgun (WGS) entry which is preliminary data.</text>
</comment>
<dbReference type="EMBL" id="JACRTE010000001">
    <property type="protein sequence ID" value="MBC8595393.1"/>
    <property type="molecule type" value="Genomic_DNA"/>
</dbReference>
<evidence type="ECO:0000313" key="2">
    <source>
        <dbReference type="EMBL" id="MBC8595393.1"/>
    </source>
</evidence>
<dbReference type="RefSeq" id="WP_178348435.1">
    <property type="nucleotide sequence ID" value="NZ_JACRTE010000001.1"/>
</dbReference>
<accession>A0A926IT52</accession>
<proteinExistence type="predicted"/>
<feature type="chain" id="PRO_5037541596" evidence="1">
    <location>
        <begin position="23"/>
        <end position="312"/>
    </location>
</feature>
<reference evidence="2" key="1">
    <citation type="submission" date="2020-08" db="EMBL/GenBank/DDBJ databases">
        <title>Genome public.</title>
        <authorList>
            <person name="Liu C."/>
            <person name="Sun Q."/>
        </authorList>
    </citation>
    <scope>NUCLEOTIDE SEQUENCE</scope>
    <source>
        <strain evidence="2">NSJ-50</strain>
    </source>
</reference>
<gene>
    <name evidence="2" type="ORF">H8706_00725</name>
</gene>
<keyword evidence="3" id="KW-1185">Reference proteome</keyword>
<feature type="signal peptide" evidence="1">
    <location>
        <begin position="1"/>
        <end position="22"/>
    </location>
</feature>
<name>A0A926IT52_9FIRM</name>